<dbReference type="InterPro" id="IPR012910">
    <property type="entry name" value="Plug_dom"/>
</dbReference>
<dbReference type="Pfam" id="PF07715">
    <property type="entry name" value="Plug"/>
    <property type="match status" value="1"/>
</dbReference>
<dbReference type="PANTHER" id="PTHR30069:SF28">
    <property type="entry name" value="TONB-DEPENDENT RECEPTOR YNCD-RELATED"/>
    <property type="match status" value="1"/>
</dbReference>
<dbReference type="GO" id="GO:0015344">
    <property type="term" value="F:siderophore uptake transmembrane transporter activity"/>
    <property type="evidence" value="ECO:0007669"/>
    <property type="project" value="TreeGrafter"/>
</dbReference>
<evidence type="ECO:0000259" key="13">
    <source>
        <dbReference type="SMART" id="SM00965"/>
    </source>
</evidence>
<keyword evidence="3 10" id="KW-1134">Transmembrane beta strand</keyword>
<keyword evidence="2 10" id="KW-0813">Transport</keyword>
<dbReference type="GO" id="GO:0009279">
    <property type="term" value="C:cell outer membrane"/>
    <property type="evidence" value="ECO:0007669"/>
    <property type="project" value="UniProtKB-SubCell"/>
</dbReference>
<dbReference type="InterPro" id="IPR023996">
    <property type="entry name" value="TonB-dep_OMP_SusC/RagA"/>
</dbReference>
<comment type="subcellular location">
    <subcellularLocation>
        <location evidence="1 10">Cell outer membrane</location>
        <topology evidence="1 10">Multi-pass membrane protein</topology>
    </subcellularLocation>
</comment>
<dbReference type="InterPro" id="IPR023997">
    <property type="entry name" value="TonB-dep_OMP_SusC/RagA_CS"/>
</dbReference>
<proteinExistence type="inferred from homology"/>
<evidence type="ECO:0000256" key="7">
    <source>
        <dbReference type="ARBA" id="ARBA00023077"/>
    </source>
</evidence>
<evidence type="ECO:0000256" key="11">
    <source>
        <dbReference type="RuleBase" id="RU003357"/>
    </source>
</evidence>
<keyword evidence="7 11" id="KW-0798">TonB box</keyword>
<feature type="chain" id="PRO_5035257738" description="Secretin/TonB short N-terminal domain-containing protein" evidence="12">
    <location>
        <begin position="22"/>
        <end position="1215"/>
    </location>
</feature>
<dbReference type="NCBIfam" id="TIGR04057">
    <property type="entry name" value="SusC_RagA_signa"/>
    <property type="match status" value="1"/>
</dbReference>
<evidence type="ECO:0000256" key="8">
    <source>
        <dbReference type="ARBA" id="ARBA00023136"/>
    </source>
</evidence>
<dbReference type="PANTHER" id="PTHR30069">
    <property type="entry name" value="TONB-DEPENDENT OUTER MEMBRANE RECEPTOR"/>
    <property type="match status" value="1"/>
</dbReference>
<evidence type="ECO:0000256" key="3">
    <source>
        <dbReference type="ARBA" id="ARBA00022452"/>
    </source>
</evidence>
<dbReference type="SUPFAM" id="SSF49464">
    <property type="entry name" value="Carboxypeptidase regulatory domain-like"/>
    <property type="match status" value="1"/>
</dbReference>
<organism evidence="14 15">
    <name type="scientific">Puia dinghuensis</name>
    <dbReference type="NCBI Taxonomy" id="1792502"/>
    <lineage>
        <taxon>Bacteria</taxon>
        <taxon>Pseudomonadati</taxon>
        <taxon>Bacteroidota</taxon>
        <taxon>Chitinophagia</taxon>
        <taxon>Chitinophagales</taxon>
        <taxon>Chitinophagaceae</taxon>
        <taxon>Puia</taxon>
    </lineage>
</organism>
<evidence type="ECO:0000256" key="12">
    <source>
        <dbReference type="SAM" id="SignalP"/>
    </source>
</evidence>
<evidence type="ECO:0000313" key="15">
    <source>
        <dbReference type="Proteomes" id="UP000607559"/>
    </source>
</evidence>
<dbReference type="Pfam" id="PF00593">
    <property type="entry name" value="TonB_dep_Rec_b-barrel"/>
    <property type="match status" value="1"/>
</dbReference>
<evidence type="ECO:0000256" key="10">
    <source>
        <dbReference type="PROSITE-ProRule" id="PRU01360"/>
    </source>
</evidence>
<dbReference type="PROSITE" id="PS52016">
    <property type="entry name" value="TONB_DEPENDENT_REC_3"/>
    <property type="match status" value="1"/>
</dbReference>
<keyword evidence="4" id="KW-0410">Iron transport</keyword>
<dbReference type="Proteomes" id="UP000607559">
    <property type="component" value="Unassembled WGS sequence"/>
</dbReference>
<keyword evidence="8 10" id="KW-0472">Membrane</keyword>
<dbReference type="Gene3D" id="2.40.170.20">
    <property type="entry name" value="TonB-dependent receptor, beta-barrel domain"/>
    <property type="match status" value="1"/>
</dbReference>
<dbReference type="AlphaFoldDB" id="A0A8J2UHQ1"/>
<dbReference type="InterPro" id="IPR011662">
    <property type="entry name" value="Secretin/TonB_short_N"/>
</dbReference>
<dbReference type="EMBL" id="BMJC01000005">
    <property type="protein sequence ID" value="GGB18452.1"/>
    <property type="molecule type" value="Genomic_DNA"/>
</dbReference>
<dbReference type="NCBIfam" id="TIGR04056">
    <property type="entry name" value="OMP_RagA_SusC"/>
    <property type="match status" value="1"/>
</dbReference>
<comment type="caution">
    <text evidence="14">The sequence shown here is derived from an EMBL/GenBank/DDBJ whole genome shotgun (WGS) entry which is preliminary data.</text>
</comment>
<protein>
    <recommendedName>
        <fullName evidence="13">Secretin/TonB short N-terminal domain-containing protein</fullName>
    </recommendedName>
</protein>
<keyword evidence="4" id="KW-0406">Ion transport</keyword>
<dbReference type="GO" id="GO:0044718">
    <property type="term" value="P:siderophore transmembrane transport"/>
    <property type="evidence" value="ECO:0007669"/>
    <property type="project" value="TreeGrafter"/>
</dbReference>
<dbReference type="SUPFAM" id="SSF56935">
    <property type="entry name" value="Porins"/>
    <property type="match status" value="1"/>
</dbReference>
<keyword evidence="5 10" id="KW-0812">Transmembrane</keyword>
<keyword evidence="15" id="KW-1185">Reference proteome</keyword>
<dbReference type="InterPro" id="IPR037066">
    <property type="entry name" value="Plug_dom_sf"/>
</dbReference>
<evidence type="ECO:0000256" key="9">
    <source>
        <dbReference type="ARBA" id="ARBA00023237"/>
    </source>
</evidence>
<gene>
    <name evidence="14" type="ORF">GCM10011511_47850</name>
</gene>
<feature type="signal peptide" evidence="12">
    <location>
        <begin position="1"/>
        <end position="21"/>
    </location>
</feature>
<dbReference type="Pfam" id="PF13715">
    <property type="entry name" value="CarbopepD_reg_2"/>
    <property type="match status" value="1"/>
</dbReference>
<dbReference type="InterPro" id="IPR039426">
    <property type="entry name" value="TonB-dep_rcpt-like"/>
</dbReference>
<accession>A0A8J2UHQ1</accession>
<reference evidence="14" key="2">
    <citation type="submission" date="2020-09" db="EMBL/GenBank/DDBJ databases">
        <authorList>
            <person name="Sun Q."/>
            <person name="Zhou Y."/>
        </authorList>
    </citation>
    <scope>NUCLEOTIDE SEQUENCE</scope>
    <source>
        <strain evidence="14">CGMCC 1.15448</strain>
    </source>
</reference>
<keyword evidence="9 10" id="KW-0998">Cell outer membrane</keyword>
<name>A0A8J2UHQ1_9BACT</name>
<evidence type="ECO:0000256" key="4">
    <source>
        <dbReference type="ARBA" id="ARBA00022496"/>
    </source>
</evidence>
<evidence type="ECO:0000256" key="6">
    <source>
        <dbReference type="ARBA" id="ARBA00023004"/>
    </source>
</evidence>
<evidence type="ECO:0000256" key="5">
    <source>
        <dbReference type="ARBA" id="ARBA00022692"/>
    </source>
</evidence>
<dbReference type="Pfam" id="PF07660">
    <property type="entry name" value="STN"/>
    <property type="match status" value="1"/>
</dbReference>
<evidence type="ECO:0000313" key="14">
    <source>
        <dbReference type="EMBL" id="GGB18452.1"/>
    </source>
</evidence>
<keyword evidence="12" id="KW-0732">Signal</keyword>
<reference evidence="14" key="1">
    <citation type="journal article" date="2014" name="Int. J. Syst. Evol. Microbiol.">
        <title>Complete genome sequence of Corynebacterium casei LMG S-19264T (=DSM 44701T), isolated from a smear-ripened cheese.</title>
        <authorList>
            <consortium name="US DOE Joint Genome Institute (JGI-PGF)"/>
            <person name="Walter F."/>
            <person name="Albersmeier A."/>
            <person name="Kalinowski J."/>
            <person name="Ruckert C."/>
        </authorList>
    </citation>
    <scope>NUCLEOTIDE SEQUENCE</scope>
    <source>
        <strain evidence="14">CGMCC 1.15448</strain>
    </source>
</reference>
<sequence>MKLTAFCILAFCLQLSMGGYAQKVTLVVKNVSPQQVFREITRQTGVSFVYKESLLEGVAPVSIQVKDATIEAVLDACFKGRQIGYQLVGKSFVIRQIPPAAAPVAELEINGVVRSASGAALEGISVTEKGTSNATHTLNDGSFHLRVSGPDAVLVFTSVGFKTVELPLAGRTQVEVVLETSSQELSGVVVTALGITRAKRSLGYSVEEVGGKEFTRVNQENILSAMSGKVAGVTINSTSGTGSSVSIIIRGATSLSSDNQPLFVVDGVPIANTLNNISDVGINNRVDYGNALSSINPDDIESVTVLKGPSAAALYGSRAGNGVVLITTKSGRDVRKMTVSLTSSTVFDQPYKFLKFQHTFGSGAFSAIPVSVSGNPLSNPFGSLIQENAHTFGPELNKGYTAVQWNSPLDANGNPIALPLISHPDNVKHFVQTGITSTNGVAIANSNESSYYRLSYANMSNRGIIPISDLYLNSLNLNSGLRIYKTLRLSTSIDFSRNNSNNRPAGERGSNPLEAAYDVSPHIDIRDLTSYWLPGEQGIQQRTQYKGAFNNPYFLAYEVKNSFVRDRVFGNIKADWQMSPAFSLMARYGLDTYNEKRELKIPESYTDDPGGGYGIINLNSFENNADFLLTYKHAFSHFSLSVSAGGNTRYQKGATVRTATVDGAGGLIVPGVFTIQNILPNNLSYSSTSYQKGVKSLYGLMNIGYKDMAYLDITGRNDWSSTLPNAQPYFYPSASLSLLVNAIAGIHSRAIDMIKLRGGVAQVGNDAGPYQLLAVLSDTGAWSGIPRLSTSANLLNQNLKPEIATSYEGGVDLNMFQSRLRLAATYYVVENKNQIFSTETPPSSGYTSRSINAGLLRSRGIELSLGGTPVLGRDWRWDATANFTRSRTTLVKLYSGLPYFTLWTDAAGGAWTYVGDEIGDIYDAQMVTVTDKGSPYYGYPLLDNTGKWQSVSAINARNKIGNFNPKFIMGFQSSISYKQWSLSFTLDWRNGGDFVSQTYRYGEEFGQSSLFYDHLINPGNKTGQQLHDYLVANSGKLIRSTGNNFPLVGGPTPEYNGYPFTYGPYTLPYGGVFIPGVRASGYDATGHPTGYIENLGQNINARNGTAILPFAGATAFGFTRAYLFPASYLKLREISVAYALPARVVKVLKAQNASISVYSRNIILWTAAKINIDPENAYQPSTNVQGNGIQFKQGIERYNVYPWVIPVGFKLNVIF</sequence>
<evidence type="ECO:0000256" key="1">
    <source>
        <dbReference type="ARBA" id="ARBA00004571"/>
    </source>
</evidence>
<dbReference type="InterPro" id="IPR008969">
    <property type="entry name" value="CarboxyPept-like_regulatory"/>
</dbReference>
<comment type="similarity">
    <text evidence="10 11">Belongs to the TonB-dependent receptor family.</text>
</comment>
<dbReference type="InterPro" id="IPR000531">
    <property type="entry name" value="Beta-barrel_TonB"/>
</dbReference>
<dbReference type="Gene3D" id="2.170.130.10">
    <property type="entry name" value="TonB-dependent receptor, plug domain"/>
    <property type="match status" value="1"/>
</dbReference>
<evidence type="ECO:0000256" key="2">
    <source>
        <dbReference type="ARBA" id="ARBA00022448"/>
    </source>
</evidence>
<dbReference type="InterPro" id="IPR036942">
    <property type="entry name" value="Beta-barrel_TonB_sf"/>
</dbReference>
<dbReference type="RefSeq" id="WP_229689072.1">
    <property type="nucleotide sequence ID" value="NZ_BMJC01000005.1"/>
</dbReference>
<feature type="domain" description="Secretin/TonB short N-terminal" evidence="13">
    <location>
        <begin position="46"/>
        <end position="97"/>
    </location>
</feature>
<keyword evidence="6" id="KW-0408">Iron</keyword>
<dbReference type="SMART" id="SM00965">
    <property type="entry name" value="STN"/>
    <property type="match status" value="1"/>
</dbReference>